<dbReference type="Gene3D" id="3.30.70.360">
    <property type="match status" value="1"/>
</dbReference>
<feature type="non-terminal residue" evidence="2">
    <location>
        <position position="215"/>
    </location>
</feature>
<dbReference type="InterPro" id="IPR036264">
    <property type="entry name" value="Bact_exopeptidase_dim_dom"/>
</dbReference>
<dbReference type="EMBL" id="JAAZSR010000475">
    <property type="protein sequence ID" value="NKX52291.1"/>
    <property type="molecule type" value="Genomic_DNA"/>
</dbReference>
<dbReference type="InterPro" id="IPR002933">
    <property type="entry name" value="Peptidase_M20"/>
</dbReference>
<protein>
    <submittedName>
        <fullName evidence="2">Amidohydrolase</fullName>
    </submittedName>
</protein>
<dbReference type="SUPFAM" id="SSF55031">
    <property type="entry name" value="Bacterial exopeptidase dimerisation domain"/>
    <property type="match status" value="1"/>
</dbReference>
<name>A0ABX1JTC1_9MICC</name>
<evidence type="ECO:0000313" key="3">
    <source>
        <dbReference type="Proteomes" id="UP000523795"/>
    </source>
</evidence>
<dbReference type="Pfam" id="PF01546">
    <property type="entry name" value="Peptidase_M20"/>
    <property type="match status" value="1"/>
</dbReference>
<reference evidence="2 3" key="1">
    <citation type="submission" date="2020-04" db="EMBL/GenBank/DDBJ databases">
        <authorList>
            <person name="Liu S."/>
        </authorList>
    </citation>
    <scope>NUCLEOTIDE SEQUENCE [LARGE SCALE GENOMIC DNA]</scope>
    <source>
        <strain evidence="2 3">CGMCC 1.15091</strain>
    </source>
</reference>
<organism evidence="2 3">
    <name type="scientific">Arthrobacter deserti</name>
    <dbReference type="NCBI Taxonomy" id="1742687"/>
    <lineage>
        <taxon>Bacteria</taxon>
        <taxon>Bacillati</taxon>
        <taxon>Actinomycetota</taxon>
        <taxon>Actinomycetes</taxon>
        <taxon>Micrococcales</taxon>
        <taxon>Micrococcaceae</taxon>
        <taxon>Arthrobacter</taxon>
    </lineage>
</organism>
<proteinExistence type="predicted"/>
<dbReference type="Pfam" id="PF07687">
    <property type="entry name" value="M20_dimer"/>
    <property type="match status" value="1"/>
</dbReference>
<evidence type="ECO:0000313" key="2">
    <source>
        <dbReference type="EMBL" id="NKX52291.1"/>
    </source>
</evidence>
<dbReference type="InterPro" id="IPR017439">
    <property type="entry name" value="Amidohydrolase"/>
</dbReference>
<dbReference type="Proteomes" id="UP000523795">
    <property type="component" value="Unassembled WGS sequence"/>
</dbReference>
<evidence type="ECO:0000259" key="1">
    <source>
        <dbReference type="Pfam" id="PF07687"/>
    </source>
</evidence>
<gene>
    <name evidence="2" type="ORF">HER39_17290</name>
</gene>
<dbReference type="InterPro" id="IPR011650">
    <property type="entry name" value="Peptidase_M20_dimer"/>
</dbReference>
<comment type="caution">
    <text evidence="2">The sequence shown here is derived from an EMBL/GenBank/DDBJ whole genome shotgun (WGS) entry which is preliminary data.</text>
</comment>
<feature type="domain" description="Peptidase M20 dimerisation" evidence="1">
    <location>
        <begin position="64"/>
        <end position="158"/>
    </location>
</feature>
<dbReference type="Gene3D" id="3.40.630.10">
    <property type="entry name" value="Zn peptidases"/>
    <property type="match status" value="1"/>
</dbReference>
<keyword evidence="3" id="KW-1185">Reference proteome</keyword>
<sequence>PLALAAIGQPREETHPSGAADIVSAGMLEAAGIAAVLAVHVHPDLPAGAVSIGSGAVYASNDIFEITVHGRGGHGAYPHSAIDPVPVAARITLALYDLVRSHASPVEAAALGAGQIAAGSAANIIPDTAGLRGTVRAMSAASRKRLHDGLRQTADHLARAAGARATVAIIRGEPALVNDPGLVRHSSRWLARAGLQLARPLRTCGSDDFSFYTEQ</sequence>
<accession>A0ABX1JTC1</accession>
<feature type="non-terminal residue" evidence="2">
    <location>
        <position position="1"/>
    </location>
</feature>
<dbReference type="PANTHER" id="PTHR11014:SF63">
    <property type="entry name" value="METALLOPEPTIDASE, PUTATIVE (AFU_ORTHOLOGUE AFUA_6G09600)-RELATED"/>
    <property type="match status" value="1"/>
</dbReference>
<dbReference type="PANTHER" id="PTHR11014">
    <property type="entry name" value="PEPTIDASE M20 FAMILY MEMBER"/>
    <property type="match status" value="1"/>
</dbReference>
<dbReference type="SUPFAM" id="SSF53187">
    <property type="entry name" value="Zn-dependent exopeptidases"/>
    <property type="match status" value="1"/>
</dbReference>